<protein>
    <submittedName>
        <fullName evidence="1">Uncharacterized protein</fullName>
    </submittedName>
</protein>
<evidence type="ECO:0000313" key="1">
    <source>
        <dbReference type="EMBL" id="BAD19116.1"/>
    </source>
</evidence>
<dbReference type="EMBL" id="AP003984">
    <property type="protein sequence ID" value="BAD19116.1"/>
    <property type="molecule type" value="Genomic_DNA"/>
</dbReference>
<proteinExistence type="predicted"/>
<organism evidence="1 2">
    <name type="scientific">Oryza sativa subsp. japonica</name>
    <name type="common">Rice</name>
    <dbReference type="NCBI Taxonomy" id="39947"/>
    <lineage>
        <taxon>Eukaryota</taxon>
        <taxon>Viridiplantae</taxon>
        <taxon>Streptophyta</taxon>
        <taxon>Embryophyta</taxon>
        <taxon>Tracheophyta</taxon>
        <taxon>Spermatophyta</taxon>
        <taxon>Magnoliopsida</taxon>
        <taxon>Liliopsida</taxon>
        <taxon>Poales</taxon>
        <taxon>Poaceae</taxon>
        <taxon>BOP clade</taxon>
        <taxon>Oryzoideae</taxon>
        <taxon>Oryzeae</taxon>
        <taxon>Oryzinae</taxon>
        <taxon>Oryza</taxon>
        <taxon>Oryza sativa</taxon>
    </lineage>
</organism>
<gene>
    <name evidence="1" type="primary">OJ1046_F07.23</name>
</gene>
<accession>Q6KAE8</accession>
<dbReference type="Proteomes" id="UP000000763">
    <property type="component" value="Chromosome 2"/>
</dbReference>
<reference evidence="2" key="1">
    <citation type="journal article" date="2005" name="Nature">
        <title>The map-based sequence of the rice genome.</title>
        <authorList>
            <consortium name="International rice genome sequencing project (IRGSP)"/>
            <person name="Matsumoto T."/>
            <person name="Wu J."/>
            <person name="Kanamori H."/>
            <person name="Katayose Y."/>
            <person name="Fujisawa M."/>
            <person name="Namiki N."/>
            <person name="Mizuno H."/>
            <person name="Yamamoto K."/>
            <person name="Antonio B.A."/>
            <person name="Baba T."/>
            <person name="Sakata K."/>
            <person name="Nagamura Y."/>
            <person name="Aoki H."/>
            <person name="Arikawa K."/>
            <person name="Arita K."/>
            <person name="Bito T."/>
            <person name="Chiden Y."/>
            <person name="Fujitsuka N."/>
            <person name="Fukunaka R."/>
            <person name="Hamada M."/>
            <person name="Harada C."/>
            <person name="Hayashi A."/>
            <person name="Hijishita S."/>
            <person name="Honda M."/>
            <person name="Hosokawa S."/>
            <person name="Ichikawa Y."/>
            <person name="Idonuma A."/>
            <person name="Iijima M."/>
            <person name="Ikeda M."/>
            <person name="Ikeno M."/>
            <person name="Ito K."/>
            <person name="Ito S."/>
            <person name="Ito T."/>
            <person name="Ito Y."/>
            <person name="Ito Y."/>
            <person name="Iwabuchi A."/>
            <person name="Kamiya K."/>
            <person name="Karasawa W."/>
            <person name="Kurita K."/>
            <person name="Katagiri S."/>
            <person name="Kikuta A."/>
            <person name="Kobayashi H."/>
            <person name="Kobayashi N."/>
            <person name="Machita K."/>
            <person name="Maehara T."/>
            <person name="Masukawa M."/>
            <person name="Mizubayashi T."/>
            <person name="Mukai Y."/>
            <person name="Nagasaki H."/>
            <person name="Nagata Y."/>
            <person name="Naito S."/>
            <person name="Nakashima M."/>
            <person name="Nakama Y."/>
            <person name="Nakamichi Y."/>
            <person name="Nakamura M."/>
            <person name="Meguro A."/>
            <person name="Negishi M."/>
            <person name="Ohta I."/>
            <person name="Ohta T."/>
            <person name="Okamoto M."/>
            <person name="Ono N."/>
            <person name="Saji S."/>
            <person name="Sakaguchi M."/>
            <person name="Sakai K."/>
            <person name="Shibata M."/>
            <person name="Shimokawa T."/>
            <person name="Song J."/>
            <person name="Takazaki Y."/>
            <person name="Terasawa K."/>
            <person name="Tsugane M."/>
            <person name="Tsuji K."/>
            <person name="Ueda S."/>
            <person name="Waki K."/>
            <person name="Yamagata H."/>
            <person name="Yamamoto M."/>
            <person name="Yamamoto S."/>
            <person name="Yamane H."/>
            <person name="Yoshiki S."/>
            <person name="Yoshihara R."/>
            <person name="Yukawa K."/>
            <person name="Zhong H."/>
            <person name="Yano M."/>
            <person name="Yuan Q."/>
            <person name="Ouyang S."/>
            <person name="Liu J."/>
            <person name="Jones K.M."/>
            <person name="Gansberger K."/>
            <person name="Moffat K."/>
            <person name="Hill J."/>
            <person name="Bera J."/>
            <person name="Fadrosh D."/>
            <person name="Jin S."/>
            <person name="Johri S."/>
            <person name="Kim M."/>
            <person name="Overton L."/>
            <person name="Reardon M."/>
            <person name="Tsitrin T."/>
            <person name="Vuong H."/>
            <person name="Weaver B."/>
            <person name="Ciecko A."/>
            <person name="Tallon L."/>
            <person name="Jackson J."/>
            <person name="Pai G."/>
            <person name="Aken S.V."/>
            <person name="Utterback T."/>
            <person name="Reidmuller S."/>
            <person name="Feldblyum T."/>
            <person name="Hsiao J."/>
            <person name="Zismann V."/>
            <person name="Iobst S."/>
            <person name="de Vazeille A.R."/>
            <person name="Buell C.R."/>
            <person name="Ying K."/>
            <person name="Li Y."/>
            <person name="Lu T."/>
            <person name="Huang Y."/>
            <person name="Zhao Q."/>
            <person name="Feng Q."/>
            <person name="Zhang L."/>
            <person name="Zhu J."/>
            <person name="Weng Q."/>
            <person name="Mu J."/>
            <person name="Lu Y."/>
            <person name="Fan D."/>
            <person name="Liu Y."/>
            <person name="Guan J."/>
            <person name="Zhang Y."/>
            <person name="Yu S."/>
            <person name="Liu X."/>
            <person name="Zhang Y."/>
            <person name="Hong G."/>
            <person name="Han B."/>
            <person name="Choisne N."/>
            <person name="Demange N."/>
            <person name="Orjeda G."/>
            <person name="Samain S."/>
            <person name="Cattolico L."/>
            <person name="Pelletier E."/>
            <person name="Couloux A."/>
            <person name="Segurens B."/>
            <person name="Wincker P."/>
            <person name="D'Hont A."/>
            <person name="Scarpelli C."/>
            <person name="Weissenbach J."/>
            <person name="Salanoubat M."/>
            <person name="Quetier F."/>
            <person name="Yu Y."/>
            <person name="Kim H.R."/>
            <person name="Rambo T."/>
            <person name="Currie J."/>
            <person name="Collura K."/>
            <person name="Luo M."/>
            <person name="Yang T."/>
            <person name="Ammiraju J.S.S."/>
            <person name="Engler F."/>
            <person name="Soderlund C."/>
            <person name="Wing R.A."/>
            <person name="Palmer L.E."/>
            <person name="de la Bastide M."/>
            <person name="Spiegel L."/>
            <person name="Nascimento L."/>
            <person name="Zutavern T."/>
            <person name="O'Shaughnessy A."/>
            <person name="Dike S."/>
            <person name="Dedhia N."/>
            <person name="Preston R."/>
            <person name="Balija V."/>
            <person name="McCombie W.R."/>
            <person name="Chow T."/>
            <person name="Chen H."/>
            <person name="Chung M."/>
            <person name="Chen C."/>
            <person name="Shaw J."/>
            <person name="Wu H."/>
            <person name="Hsiao K."/>
            <person name="Chao Y."/>
            <person name="Chu M."/>
            <person name="Cheng C."/>
            <person name="Hour A."/>
            <person name="Lee P."/>
            <person name="Lin S."/>
            <person name="Lin Y."/>
            <person name="Liou J."/>
            <person name="Liu S."/>
            <person name="Hsing Y."/>
            <person name="Raghuvanshi S."/>
            <person name="Mohanty A."/>
            <person name="Bharti A.K."/>
            <person name="Gaur A."/>
            <person name="Gupta V."/>
            <person name="Kumar D."/>
            <person name="Ravi V."/>
            <person name="Vij S."/>
            <person name="Kapur A."/>
            <person name="Khurana P."/>
            <person name="Khurana P."/>
            <person name="Khurana J.P."/>
            <person name="Tyagi A.K."/>
            <person name="Gaikwad K."/>
            <person name="Singh A."/>
            <person name="Dalal V."/>
            <person name="Srivastava S."/>
            <person name="Dixit A."/>
            <person name="Pal A.K."/>
            <person name="Ghazi I.A."/>
            <person name="Yadav M."/>
            <person name="Pandit A."/>
            <person name="Bhargava A."/>
            <person name="Sureshbabu K."/>
            <person name="Batra K."/>
            <person name="Sharma T.R."/>
            <person name="Mohapatra T."/>
            <person name="Singh N.K."/>
            <person name="Messing J."/>
            <person name="Nelson A.B."/>
            <person name="Fuks G."/>
            <person name="Kavchok S."/>
            <person name="Keizer G."/>
            <person name="Linton E."/>
            <person name="Llaca V."/>
            <person name="Song R."/>
            <person name="Tanyolac B."/>
            <person name="Young S."/>
            <person name="Ho-Il K."/>
            <person name="Hahn J.H."/>
            <person name="Sangsakoo G."/>
            <person name="Vanavichit A."/>
            <person name="de Mattos Luiz.A.T."/>
            <person name="Zimmer P.D."/>
            <person name="Malone G."/>
            <person name="Dellagostin O."/>
            <person name="de Oliveira A.C."/>
            <person name="Bevan M."/>
            <person name="Bancroft I."/>
            <person name="Minx P."/>
            <person name="Cordum H."/>
            <person name="Wilson R."/>
            <person name="Cheng Z."/>
            <person name="Jin W."/>
            <person name="Jiang J."/>
            <person name="Leong S.A."/>
            <person name="Iwama H."/>
            <person name="Gojobori T."/>
            <person name="Itoh T."/>
            <person name="Niimura Y."/>
            <person name="Fujii Y."/>
            <person name="Habara T."/>
            <person name="Sakai H."/>
            <person name="Sato Y."/>
            <person name="Wilson G."/>
            <person name="Kumar K."/>
            <person name="McCouch S."/>
            <person name="Juretic N."/>
            <person name="Hoen D."/>
            <person name="Wright S."/>
            <person name="Bruskiewich R."/>
            <person name="Bureau T."/>
            <person name="Miyao A."/>
            <person name="Hirochika H."/>
            <person name="Nishikawa T."/>
            <person name="Kadowaki K."/>
            <person name="Sugiura M."/>
            <person name="Burr B."/>
            <person name="Sasaki T."/>
        </authorList>
    </citation>
    <scope>NUCLEOTIDE SEQUENCE [LARGE SCALE GENOMIC DNA]</scope>
    <source>
        <strain evidence="2">cv. Nipponbare</strain>
    </source>
</reference>
<name>Q6KAE8_ORYSJ</name>
<reference evidence="2" key="2">
    <citation type="journal article" date="2008" name="Nucleic Acids Res.">
        <title>The rice annotation project database (RAP-DB): 2008 update.</title>
        <authorList>
            <consortium name="The rice annotation project (RAP)"/>
        </authorList>
    </citation>
    <scope>GENOME REANNOTATION</scope>
    <source>
        <strain evidence="2">cv. Nipponbare</strain>
    </source>
</reference>
<dbReference type="AlphaFoldDB" id="Q6KAE8"/>
<evidence type="ECO:0000313" key="2">
    <source>
        <dbReference type="Proteomes" id="UP000000763"/>
    </source>
</evidence>
<sequence length="88" mass="10109">MGLRDGLSDNKLLDDFGCGEIQPVQVMVEYTPLSRTFSTNTESSHPTYQRRPTTYLITPAMAGLLEKRKILFDIIEDSMSLWFYTKID</sequence>